<dbReference type="EMBL" id="CAFZ01000038">
    <property type="protein sequence ID" value="CCA68679.1"/>
    <property type="molecule type" value="Genomic_DNA"/>
</dbReference>
<feature type="domain" description="D-isomer specific 2-hydroxyacid dehydrogenase NAD-binding" evidence="6">
    <location>
        <begin position="123"/>
        <end position="296"/>
    </location>
</feature>
<dbReference type="GO" id="GO:0030267">
    <property type="term" value="F:glyoxylate reductase (NADPH) activity"/>
    <property type="evidence" value="ECO:0007669"/>
    <property type="project" value="TreeGrafter"/>
</dbReference>
<dbReference type="AlphaFoldDB" id="G4TBI6"/>
<reference evidence="7 8" key="1">
    <citation type="journal article" date="2011" name="PLoS Pathog.">
        <title>Endophytic Life Strategies Decoded by Genome and Transcriptome Analyses of the Mutualistic Root Symbiont Piriformospora indica.</title>
        <authorList>
            <person name="Zuccaro A."/>
            <person name="Lahrmann U."/>
            <person name="Guldener U."/>
            <person name="Langen G."/>
            <person name="Pfiffi S."/>
            <person name="Biedenkopf D."/>
            <person name="Wong P."/>
            <person name="Samans B."/>
            <person name="Grimm C."/>
            <person name="Basiewicz M."/>
            <person name="Murat C."/>
            <person name="Martin F."/>
            <person name="Kogel K.H."/>
        </authorList>
    </citation>
    <scope>NUCLEOTIDE SEQUENCE [LARGE SCALE GENOMIC DNA]</scope>
    <source>
        <strain evidence="7 8">DSM 11827</strain>
    </source>
</reference>
<dbReference type="InterPro" id="IPR006139">
    <property type="entry name" value="D-isomer_2_OHA_DH_cat_dom"/>
</dbReference>
<accession>G4TBI6</accession>
<dbReference type="CDD" id="cd12168">
    <property type="entry name" value="Mand_dh_like"/>
    <property type="match status" value="1"/>
</dbReference>
<dbReference type="Proteomes" id="UP000007148">
    <property type="component" value="Unassembled WGS sequence"/>
</dbReference>
<evidence type="ECO:0000259" key="5">
    <source>
        <dbReference type="Pfam" id="PF00389"/>
    </source>
</evidence>
<dbReference type="PROSITE" id="PS00671">
    <property type="entry name" value="D_2_HYDROXYACID_DH_3"/>
    <property type="match status" value="1"/>
</dbReference>
<protein>
    <submittedName>
        <fullName evidence="7">Related to 2-hydroxyacid dehydrogenase</fullName>
    </submittedName>
</protein>
<keyword evidence="2 4" id="KW-0560">Oxidoreductase</keyword>
<dbReference type="HOGENOM" id="CLU_019796_1_2_1"/>
<dbReference type="OMA" id="HMGTETC"/>
<dbReference type="PANTHER" id="PTHR10996">
    <property type="entry name" value="2-HYDROXYACID DEHYDROGENASE-RELATED"/>
    <property type="match status" value="1"/>
</dbReference>
<proteinExistence type="inferred from homology"/>
<evidence type="ECO:0000313" key="8">
    <source>
        <dbReference type="Proteomes" id="UP000007148"/>
    </source>
</evidence>
<name>G4TBI6_SERID</name>
<evidence type="ECO:0000313" key="7">
    <source>
        <dbReference type="EMBL" id="CCA68679.1"/>
    </source>
</evidence>
<feature type="domain" description="D-isomer specific 2-hydroxyacid dehydrogenase catalytic" evidence="5">
    <location>
        <begin position="69"/>
        <end position="325"/>
    </location>
</feature>
<dbReference type="FunFam" id="3.40.50.720:FF:000203">
    <property type="entry name" value="D-3-phosphoglycerate dehydrogenase (SerA)"/>
    <property type="match status" value="1"/>
</dbReference>
<comment type="similarity">
    <text evidence="1 4">Belongs to the D-isomer specific 2-hydroxyacid dehydrogenase family.</text>
</comment>
<dbReference type="InParanoid" id="G4TBI6"/>
<dbReference type="Pfam" id="PF00389">
    <property type="entry name" value="2-Hacid_dh"/>
    <property type="match status" value="1"/>
</dbReference>
<organism evidence="7 8">
    <name type="scientific">Serendipita indica (strain DSM 11827)</name>
    <name type="common">Root endophyte fungus</name>
    <name type="synonym">Piriformospora indica</name>
    <dbReference type="NCBI Taxonomy" id="1109443"/>
    <lineage>
        <taxon>Eukaryota</taxon>
        <taxon>Fungi</taxon>
        <taxon>Dikarya</taxon>
        <taxon>Basidiomycota</taxon>
        <taxon>Agaricomycotina</taxon>
        <taxon>Agaricomycetes</taxon>
        <taxon>Sebacinales</taxon>
        <taxon>Serendipitaceae</taxon>
        <taxon>Serendipita</taxon>
    </lineage>
</organism>
<evidence type="ECO:0000259" key="6">
    <source>
        <dbReference type="Pfam" id="PF02826"/>
    </source>
</evidence>
<keyword evidence="8" id="KW-1185">Reference proteome</keyword>
<dbReference type="SUPFAM" id="SSF52283">
    <property type="entry name" value="Formate/glycerate dehydrogenase catalytic domain-like"/>
    <property type="match status" value="1"/>
</dbReference>
<dbReference type="PANTHER" id="PTHR10996:SF257">
    <property type="entry name" value="GLYOXYLATE REDUCTASE 1"/>
    <property type="match status" value="1"/>
</dbReference>
<sequence length="332" mass="36651">MSTPKVVICGDIVWAHDELKEMLGSTTNIVLMDCQTRAQFFENLTGSGKYANVVGFYRHNSSADRIGIFDAELISKLPDSCKAICHNGAGYDQIDVKACKQRGIIVSNTPGAVDEGTATTALYLLLSALRQFSIAERNLRALKWKSGLPPAHDPSAMTLGLLGMGGIGVYFAKMAHALPMKKIYYHNRSPKKDAPEWAEYVPTLDELLEKCDVLSVHCPLNEHTVGLVGEAQIRKLRKGSIIINTARGKVIDEAALIRALEDGHLYAAGLDVYPDEPNVNPRLMEFRNVTLLPHMGTETEESQRAMEVRALQNLVDYFQTGKPRDLLAELRS</sequence>
<keyword evidence="3" id="KW-0520">NAD</keyword>
<dbReference type="InterPro" id="IPR036291">
    <property type="entry name" value="NAD(P)-bd_dom_sf"/>
</dbReference>
<dbReference type="InterPro" id="IPR006140">
    <property type="entry name" value="D-isomer_DH_NAD-bd"/>
</dbReference>
<comment type="caution">
    <text evidence="7">The sequence shown here is derived from an EMBL/GenBank/DDBJ whole genome shotgun (WGS) entry which is preliminary data.</text>
</comment>
<evidence type="ECO:0000256" key="2">
    <source>
        <dbReference type="ARBA" id="ARBA00023002"/>
    </source>
</evidence>
<dbReference type="STRING" id="1109443.G4TBI6"/>
<dbReference type="FunCoup" id="G4TBI6">
    <property type="interactions" value="284"/>
</dbReference>
<evidence type="ECO:0000256" key="1">
    <source>
        <dbReference type="ARBA" id="ARBA00005854"/>
    </source>
</evidence>
<dbReference type="OrthoDB" id="9991913at2759"/>
<dbReference type="InterPro" id="IPR029753">
    <property type="entry name" value="D-isomer_DH_CS"/>
</dbReference>
<evidence type="ECO:0000256" key="3">
    <source>
        <dbReference type="ARBA" id="ARBA00023027"/>
    </source>
</evidence>
<dbReference type="GO" id="GO:0005829">
    <property type="term" value="C:cytosol"/>
    <property type="evidence" value="ECO:0007669"/>
    <property type="project" value="TreeGrafter"/>
</dbReference>
<evidence type="ECO:0000256" key="4">
    <source>
        <dbReference type="RuleBase" id="RU003719"/>
    </source>
</evidence>
<dbReference type="Pfam" id="PF02826">
    <property type="entry name" value="2-Hacid_dh_C"/>
    <property type="match status" value="1"/>
</dbReference>
<dbReference type="GO" id="GO:0016618">
    <property type="term" value="F:hydroxypyruvate reductase [NAD(P)H] activity"/>
    <property type="evidence" value="ECO:0007669"/>
    <property type="project" value="TreeGrafter"/>
</dbReference>
<dbReference type="eggNOG" id="KOG0069">
    <property type="taxonomic scope" value="Eukaryota"/>
</dbReference>
<gene>
    <name evidence="7" type="ORF">PIIN_02544</name>
</gene>
<dbReference type="SUPFAM" id="SSF51735">
    <property type="entry name" value="NAD(P)-binding Rossmann-fold domains"/>
    <property type="match status" value="1"/>
</dbReference>
<dbReference type="GO" id="GO:0051287">
    <property type="term" value="F:NAD binding"/>
    <property type="evidence" value="ECO:0007669"/>
    <property type="project" value="InterPro"/>
</dbReference>
<dbReference type="PROSITE" id="PS00670">
    <property type="entry name" value="D_2_HYDROXYACID_DH_2"/>
    <property type="match status" value="1"/>
</dbReference>
<dbReference type="Gene3D" id="3.40.50.720">
    <property type="entry name" value="NAD(P)-binding Rossmann-like Domain"/>
    <property type="match status" value="2"/>
</dbReference>
<dbReference type="InterPro" id="IPR050223">
    <property type="entry name" value="D-isomer_2-hydroxyacid_DH"/>
</dbReference>